<dbReference type="EnsemblPlants" id="AVESA.00010b.r2.2CG0326740.1">
    <property type="protein sequence ID" value="AVESA.00010b.r2.2CG0326740.1.CDS"/>
    <property type="gene ID" value="AVESA.00010b.r2.2CG0326740"/>
</dbReference>
<dbReference type="Proteomes" id="UP001732700">
    <property type="component" value="Chromosome 2C"/>
</dbReference>
<keyword evidence="2" id="KW-1185">Reference proteome</keyword>
<sequence length="431" mass="48209">MHLGFTETIQRETQGLSPLWRLARRPPDLLLLRSIPPSSAGLLLSGQARGLLLHLAPPFPSREPSSTMADPAANEDGGHGEAYDPMKDPDRRPRRSSDPGWNYAYYYKPPNLSVVVCNLCGKITSGGIKRQKEHLAGTGGDATGCQMASRQLRREMLEYLEKNRRNNTLPDDDDVVEVDGTGETIPVTSIPEETIHYPLDWWGSYGGRAIDLQRFAKRIVSLCASSSGCERNWSTFEFIHTKKRNRLQHRILNDNVFVSYNRKNLDRFQKRKEKIGDKSFDPLVIDDFDWGNEWVDPTIPPPQGARGCPDDISWDLVDEAVGASSSMRGRYFPRATTTTMQRGPSTVNVPYQRQRKRAAPSPLESDHEFDDSDVPNGEDDEGQHSTIPNGEGDDSDVQDDVDVTDDEDPSSEQDGEGNANAIVDEFDDGYE</sequence>
<evidence type="ECO:0000313" key="1">
    <source>
        <dbReference type="EnsemblPlants" id="AVESA.00010b.r2.2CG0326740.1.CDS"/>
    </source>
</evidence>
<organism evidence="1 2">
    <name type="scientific">Avena sativa</name>
    <name type="common">Oat</name>
    <dbReference type="NCBI Taxonomy" id="4498"/>
    <lineage>
        <taxon>Eukaryota</taxon>
        <taxon>Viridiplantae</taxon>
        <taxon>Streptophyta</taxon>
        <taxon>Embryophyta</taxon>
        <taxon>Tracheophyta</taxon>
        <taxon>Spermatophyta</taxon>
        <taxon>Magnoliopsida</taxon>
        <taxon>Liliopsida</taxon>
        <taxon>Poales</taxon>
        <taxon>Poaceae</taxon>
        <taxon>BOP clade</taxon>
        <taxon>Pooideae</taxon>
        <taxon>Poodae</taxon>
        <taxon>Poeae</taxon>
        <taxon>Poeae Chloroplast Group 1 (Aveneae type)</taxon>
        <taxon>Aveninae</taxon>
        <taxon>Avena</taxon>
    </lineage>
</organism>
<accession>A0ACD5UVI3</accession>
<reference evidence="1" key="1">
    <citation type="submission" date="2021-05" db="EMBL/GenBank/DDBJ databases">
        <authorList>
            <person name="Scholz U."/>
            <person name="Mascher M."/>
            <person name="Fiebig A."/>
        </authorList>
    </citation>
    <scope>NUCLEOTIDE SEQUENCE [LARGE SCALE GENOMIC DNA]</scope>
</reference>
<evidence type="ECO:0000313" key="2">
    <source>
        <dbReference type="Proteomes" id="UP001732700"/>
    </source>
</evidence>
<reference evidence="1" key="2">
    <citation type="submission" date="2025-09" db="UniProtKB">
        <authorList>
            <consortium name="EnsemblPlants"/>
        </authorList>
    </citation>
    <scope>IDENTIFICATION</scope>
</reference>
<name>A0ACD5UVI3_AVESA</name>
<proteinExistence type="predicted"/>
<protein>
    <submittedName>
        <fullName evidence="1">Uncharacterized protein</fullName>
    </submittedName>
</protein>